<comment type="caution">
    <text evidence="1">The sequence shown here is derived from an EMBL/GenBank/DDBJ whole genome shotgun (WGS) entry which is preliminary data.</text>
</comment>
<keyword evidence="2" id="KW-1185">Reference proteome</keyword>
<evidence type="ECO:0000313" key="2">
    <source>
        <dbReference type="Proteomes" id="UP001434883"/>
    </source>
</evidence>
<dbReference type="EMBL" id="JAHRIN010077415">
    <property type="protein sequence ID" value="MEQ2218704.1"/>
    <property type="molecule type" value="Genomic_DNA"/>
</dbReference>
<dbReference type="Proteomes" id="UP001434883">
    <property type="component" value="Unassembled WGS sequence"/>
</dbReference>
<gene>
    <name evidence="1" type="ORF">XENOCAPTIV_007067</name>
</gene>
<sequence>MCKNVERYVSVLFHCMHYFVLIHHINVATKNGLYIMLHNSVDSLLILLRVSPSFMDISKDLAKLISPTIHLSLYPSPEKVMELEMFRAGLSNSNTHWAKSQN</sequence>
<reference evidence="1 2" key="1">
    <citation type="submission" date="2021-06" db="EMBL/GenBank/DDBJ databases">
        <authorList>
            <person name="Palmer J.M."/>
        </authorList>
    </citation>
    <scope>NUCLEOTIDE SEQUENCE [LARGE SCALE GENOMIC DNA]</scope>
    <source>
        <strain evidence="1 2">XC_2019</strain>
        <tissue evidence="1">Muscle</tissue>
    </source>
</reference>
<protein>
    <submittedName>
        <fullName evidence="1">Uncharacterized protein</fullName>
    </submittedName>
</protein>
<accession>A0ABV0SDR4</accession>
<name>A0ABV0SDR4_9TELE</name>
<proteinExistence type="predicted"/>
<evidence type="ECO:0000313" key="1">
    <source>
        <dbReference type="EMBL" id="MEQ2218704.1"/>
    </source>
</evidence>
<organism evidence="1 2">
    <name type="scientific">Xenoophorus captivus</name>
    <dbReference type="NCBI Taxonomy" id="1517983"/>
    <lineage>
        <taxon>Eukaryota</taxon>
        <taxon>Metazoa</taxon>
        <taxon>Chordata</taxon>
        <taxon>Craniata</taxon>
        <taxon>Vertebrata</taxon>
        <taxon>Euteleostomi</taxon>
        <taxon>Actinopterygii</taxon>
        <taxon>Neopterygii</taxon>
        <taxon>Teleostei</taxon>
        <taxon>Neoteleostei</taxon>
        <taxon>Acanthomorphata</taxon>
        <taxon>Ovalentaria</taxon>
        <taxon>Atherinomorphae</taxon>
        <taxon>Cyprinodontiformes</taxon>
        <taxon>Goodeidae</taxon>
        <taxon>Xenoophorus</taxon>
    </lineage>
</organism>